<dbReference type="Pfam" id="PF04940">
    <property type="entry name" value="BLUF"/>
    <property type="match status" value="1"/>
</dbReference>
<dbReference type="SUPFAM" id="SSF54975">
    <property type="entry name" value="Acylphosphatase/BLUF domain-like"/>
    <property type="match status" value="1"/>
</dbReference>
<dbReference type="GO" id="GO:0009882">
    <property type="term" value="F:blue light photoreceptor activity"/>
    <property type="evidence" value="ECO:0007669"/>
    <property type="project" value="InterPro"/>
</dbReference>
<protein>
    <submittedName>
        <fullName evidence="2">Sensor of blue-light using FAD</fullName>
    </submittedName>
</protein>
<dbReference type="Gene3D" id="3.30.70.100">
    <property type="match status" value="1"/>
</dbReference>
<dbReference type="PROSITE" id="PS50925">
    <property type="entry name" value="BLUF"/>
    <property type="match status" value="1"/>
</dbReference>
<dbReference type="RefSeq" id="WP_022561341.1">
    <property type="nucleotide sequence ID" value="NZ_LK391965.1"/>
</dbReference>
<evidence type="ECO:0000313" key="3">
    <source>
        <dbReference type="Proteomes" id="UP000018211"/>
    </source>
</evidence>
<accession>A0AAV2VWE5</accession>
<reference evidence="2 3" key="1">
    <citation type="journal article" date="2013" name="ISME J.">
        <title>Comparative genomics of pathogenic lineages of Vibrio nigripulchritudo identifies virulence-associated traits.</title>
        <authorList>
            <person name="Goudenege D."/>
            <person name="Labreuche Y."/>
            <person name="Krin E."/>
            <person name="Ansquer D."/>
            <person name="Mangenot S."/>
            <person name="Calteau A."/>
            <person name="Medigue C."/>
            <person name="Mazel D."/>
            <person name="Polz M.F."/>
            <person name="Le Roux F."/>
        </authorList>
    </citation>
    <scope>NUCLEOTIDE SEQUENCE [LARGE SCALE GENOMIC DNA]</scope>
    <source>
        <strain evidence="2 3">SOn1</strain>
    </source>
</reference>
<gene>
    <name evidence="2" type="ORF">VIBNISOn1_770077</name>
</gene>
<evidence type="ECO:0000313" key="2">
    <source>
        <dbReference type="EMBL" id="CCO49056.1"/>
    </source>
</evidence>
<comment type="caution">
    <text evidence="2">The sequence shown here is derived from an EMBL/GenBank/DDBJ whole genome shotgun (WGS) entry which is preliminary data.</text>
</comment>
<dbReference type="InterPro" id="IPR036046">
    <property type="entry name" value="Acylphosphatase-like_dom_sf"/>
</dbReference>
<feature type="domain" description="BLUF" evidence="1">
    <location>
        <begin position="1"/>
        <end position="90"/>
    </location>
</feature>
<organism evidence="2 3">
    <name type="scientific">Vibrio nigripulchritudo SOn1</name>
    <dbReference type="NCBI Taxonomy" id="1238450"/>
    <lineage>
        <taxon>Bacteria</taxon>
        <taxon>Pseudomonadati</taxon>
        <taxon>Pseudomonadota</taxon>
        <taxon>Gammaproteobacteria</taxon>
        <taxon>Vibrionales</taxon>
        <taxon>Vibrionaceae</taxon>
        <taxon>Vibrio</taxon>
    </lineage>
</organism>
<dbReference type="EMBL" id="CAOF01000172">
    <property type="protein sequence ID" value="CCO49056.1"/>
    <property type="molecule type" value="Genomic_DNA"/>
</dbReference>
<dbReference type="AlphaFoldDB" id="A0AAV2VWE5"/>
<name>A0AAV2VWE5_9VIBR</name>
<dbReference type="Proteomes" id="UP000018211">
    <property type="component" value="Unassembled WGS sequence"/>
</dbReference>
<dbReference type="SMART" id="SM01034">
    <property type="entry name" value="BLUF"/>
    <property type="match status" value="1"/>
</dbReference>
<evidence type="ECO:0000259" key="1">
    <source>
        <dbReference type="PROSITE" id="PS50925"/>
    </source>
</evidence>
<dbReference type="InterPro" id="IPR007024">
    <property type="entry name" value="BLUF_domain"/>
</dbReference>
<proteinExistence type="predicted"/>
<dbReference type="GO" id="GO:0071949">
    <property type="term" value="F:FAD binding"/>
    <property type="evidence" value="ECO:0007669"/>
    <property type="project" value="InterPro"/>
</dbReference>
<sequence length="127" mass="14502">MKQILYRSISKVDEIDVTNILEVSRKNNKANDITGFLIFHLDGFYQMIEGPDRNIEELVTKLGRDPRHTNIEILSSKDVETRHFPDWSMGYLKLGKAIGLSLADSISNEDAILEKFLELTPACYQVT</sequence>